<gene>
    <name evidence="2" type="ORF">CMUS01_09345</name>
</gene>
<accession>A0A8H6K7T7</accession>
<organism evidence="2 3">
    <name type="scientific">Colletotrichum musicola</name>
    <dbReference type="NCBI Taxonomy" id="2175873"/>
    <lineage>
        <taxon>Eukaryota</taxon>
        <taxon>Fungi</taxon>
        <taxon>Dikarya</taxon>
        <taxon>Ascomycota</taxon>
        <taxon>Pezizomycotina</taxon>
        <taxon>Sordariomycetes</taxon>
        <taxon>Hypocreomycetidae</taxon>
        <taxon>Glomerellales</taxon>
        <taxon>Glomerellaceae</taxon>
        <taxon>Colletotrichum</taxon>
        <taxon>Colletotrichum orchidearum species complex</taxon>
    </lineage>
</organism>
<evidence type="ECO:0000313" key="3">
    <source>
        <dbReference type="Proteomes" id="UP000639643"/>
    </source>
</evidence>
<protein>
    <submittedName>
        <fullName evidence="2">Uncharacterized protein</fullName>
    </submittedName>
</protein>
<dbReference type="EMBL" id="WIGM01000393">
    <property type="protein sequence ID" value="KAF6826629.1"/>
    <property type="molecule type" value="Genomic_DNA"/>
</dbReference>
<evidence type="ECO:0000313" key="2">
    <source>
        <dbReference type="EMBL" id="KAF6826629.1"/>
    </source>
</evidence>
<reference evidence="2" key="1">
    <citation type="journal article" date="2020" name="Phytopathology">
        <title>Genome Sequence Resources of Colletotrichum truncatum, C. plurivorum, C. musicola, and C. sojae: Four Species Pathogenic to Soybean (Glycine max).</title>
        <authorList>
            <person name="Rogerio F."/>
            <person name="Boufleur T.R."/>
            <person name="Ciampi-Guillardi M."/>
            <person name="Sukno S.A."/>
            <person name="Thon M.R."/>
            <person name="Massola Junior N.S."/>
            <person name="Baroncelli R."/>
        </authorList>
    </citation>
    <scope>NUCLEOTIDE SEQUENCE</scope>
    <source>
        <strain evidence="2">LFN0074</strain>
    </source>
</reference>
<evidence type="ECO:0000256" key="1">
    <source>
        <dbReference type="SAM" id="MobiDB-lite"/>
    </source>
</evidence>
<dbReference type="Proteomes" id="UP000639643">
    <property type="component" value="Unassembled WGS sequence"/>
</dbReference>
<feature type="compositionally biased region" description="Polar residues" evidence="1">
    <location>
        <begin position="23"/>
        <end position="32"/>
    </location>
</feature>
<sequence>MPKPEPPAFSNYKKKGIPRHTRGSTIEVSQTPDIEEVRSNETARRLQDLIKEDHKEYIQLQSDYNYNIHIYELKLKGMASISNNEQKSAAREEYEKTVKQAATKRITTKAEIENWLEQ</sequence>
<name>A0A8H6K7T7_9PEZI</name>
<keyword evidence="3" id="KW-1185">Reference proteome</keyword>
<feature type="compositionally biased region" description="Basic residues" evidence="1">
    <location>
        <begin position="12"/>
        <end position="22"/>
    </location>
</feature>
<proteinExistence type="predicted"/>
<dbReference type="AlphaFoldDB" id="A0A8H6K7T7"/>
<comment type="caution">
    <text evidence="2">The sequence shown here is derived from an EMBL/GenBank/DDBJ whole genome shotgun (WGS) entry which is preliminary data.</text>
</comment>
<feature type="region of interest" description="Disordered" evidence="1">
    <location>
        <begin position="1"/>
        <end position="40"/>
    </location>
</feature>